<dbReference type="Pfam" id="PF08495">
    <property type="entry name" value="FIST"/>
    <property type="match status" value="1"/>
</dbReference>
<dbReference type="PANTHER" id="PTHR40252">
    <property type="entry name" value="BLR0328 PROTEIN"/>
    <property type="match status" value="1"/>
</dbReference>
<name>A0A150XBP2_9BACT</name>
<evidence type="ECO:0000259" key="1">
    <source>
        <dbReference type="SMART" id="SM00897"/>
    </source>
</evidence>
<dbReference type="AlphaFoldDB" id="A0A150XBP2"/>
<dbReference type="EMBL" id="LRPC01000012">
    <property type="protein sequence ID" value="KYG76092.1"/>
    <property type="molecule type" value="Genomic_DNA"/>
</dbReference>
<feature type="domain" description="FIST" evidence="1">
    <location>
        <begin position="24"/>
        <end position="218"/>
    </location>
</feature>
<dbReference type="Pfam" id="PF10442">
    <property type="entry name" value="FIST_C"/>
    <property type="match status" value="1"/>
</dbReference>
<dbReference type="OrthoDB" id="9770435at2"/>
<evidence type="ECO:0000313" key="4">
    <source>
        <dbReference type="Proteomes" id="UP000075606"/>
    </source>
</evidence>
<dbReference type="SMART" id="SM00897">
    <property type="entry name" value="FIST"/>
    <property type="match status" value="1"/>
</dbReference>
<evidence type="ECO:0000313" key="3">
    <source>
        <dbReference type="EMBL" id="KYG76092.1"/>
    </source>
</evidence>
<sequence length="377" mass="40831">MKVDQFLFKDDEFKYSHENIEDKNSVSFVLVFAPRQEMESQGWLKGISEKYPQADIVSCSSSGEVYLSEVLDNSVTGMAVALQKSSVEIHSMKLEDGDSSKALGERLSAGFTSTDLRHVLVFSDGWLINGVELLEGMYGALGRDVLISGGLAGDGANFSKTLVGLNGEIDEGQVVAIGFYGQQIEIGFGSHGGWDVFGDSHIVTATEGRVIKTLDGKSPLSLYKQFMGDDADGLPGAALLYPLSVVIPESESPLVRTVYSVDEVLGHLIVGQEIPVGTEIRFMKAEFDDLLNGSSQAVQKALSTLNGVPEFCLVISCIGRKLLFDRKIEEEIASTQSVLGNEVPIGGFYSYGEICPAKRGLAELHHQMLAVTLFREN</sequence>
<feature type="domain" description="FIST C-domain" evidence="2">
    <location>
        <begin position="219"/>
        <end position="357"/>
    </location>
</feature>
<dbReference type="InterPro" id="IPR019494">
    <property type="entry name" value="FIST_C"/>
</dbReference>
<dbReference type="STRING" id="333140.AWW68_09750"/>
<dbReference type="Proteomes" id="UP000075606">
    <property type="component" value="Unassembled WGS sequence"/>
</dbReference>
<evidence type="ECO:0008006" key="5">
    <source>
        <dbReference type="Google" id="ProtNLM"/>
    </source>
</evidence>
<evidence type="ECO:0000259" key="2">
    <source>
        <dbReference type="SMART" id="SM01204"/>
    </source>
</evidence>
<dbReference type="RefSeq" id="WP_068220578.1">
    <property type="nucleotide sequence ID" value="NZ_CP139724.1"/>
</dbReference>
<organism evidence="3 4">
    <name type="scientific">Roseivirga spongicola</name>
    <dbReference type="NCBI Taxonomy" id="333140"/>
    <lineage>
        <taxon>Bacteria</taxon>
        <taxon>Pseudomonadati</taxon>
        <taxon>Bacteroidota</taxon>
        <taxon>Cytophagia</taxon>
        <taxon>Cytophagales</taxon>
        <taxon>Roseivirgaceae</taxon>
        <taxon>Roseivirga</taxon>
    </lineage>
</organism>
<accession>A0A150XBP2</accession>
<gene>
    <name evidence="3" type="ORF">AWW68_09750</name>
</gene>
<protein>
    <recommendedName>
        <fullName evidence="5">Histidine kinase</fullName>
    </recommendedName>
</protein>
<proteinExistence type="predicted"/>
<comment type="caution">
    <text evidence="3">The sequence shown here is derived from an EMBL/GenBank/DDBJ whole genome shotgun (WGS) entry which is preliminary data.</text>
</comment>
<keyword evidence="4" id="KW-1185">Reference proteome</keyword>
<dbReference type="PANTHER" id="PTHR40252:SF2">
    <property type="entry name" value="BLR0328 PROTEIN"/>
    <property type="match status" value="1"/>
</dbReference>
<dbReference type="SMART" id="SM01204">
    <property type="entry name" value="FIST_C"/>
    <property type="match status" value="1"/>
</dbReference>
<reference evidence="3 4" key="1">
    <citation type="submission" date="2016-01" db="EMBL/GenBank/DDBJ databases">
        <title>Genome sequencing of Roseivirga spongicola UST030701-084.</title>
        <authorList>
            <person name="Selvaratnam C."/>
            <person name="Thevarajoo S."/>
            <person name="Goh K.M."/>
            <person name="Ee R."/>
            <person name="Chan K.-G."/>
            <person name="Chong C.S."/>
        </authorList>
    </citation>
    <scope>NUCLEOTIDE SEQUENCE [LARGE SCALE GENOMIC DNA]</scope>
    <source>
        <strain evidence="3 4">UST030701-084</strain>
    </source>
</reference>
<dbReference type="InterPro" id="IPR013702">
    <property type="entry name" value="FIST_domain_N"/>
</dbReference>